<feature type="compositionally biased region" description="Polar residues" evidence="1">
    <location>
        <begin position="283"/>
        <end position="294"/>
    </location>
</feature>
<feature type="region of interest" description="Disordered" evidence="1">
    <location>
        <begin position="1563"/>
        <end position="1585"/>
    </location>
</feature>
<reference evidence="3" key="1">
    <citation type="journal article" date="2014" name="Genome Biol. Evol.">
        <title>Gene Loss Rather Than Gene Gain Is Associated with a Host Jump from Monocots to Dicots in the Smut Fungus Melanopsichium pennsylvanicum.</title>
        <authorList>
            <person name="Sharma R."/>
            <person name="Mishra B."/>
            <person name="Runge F."/>
            <person name="Thines M."/>
        </authorList>
    </citation>
    <scope>NUCLEOTIDE SEQUENCE</scope>
    <source>
        <strain evidence="3">4</strain>
    </source>
</reference>
<feature type="compositionally biased region" description="Low complexity" evidence="1">
    <location>
        <begin position="390"/>
        <end position="402"/>
    </location>
</feature>
<feature type="region of interest" description="Disordered" evidence="1">
    <location>
        <begin position="462"/>
        <end position="612"/>
    </location>
</feature>
<feature type="compositionally biased region" description="Low complexity" evidence="1">
    <location>
        <begin position="157"/>
        <end position="168"/>
    </location>
</feature>
<keyword evidence="2" id="KW-0812">Transmembrane</keyword>
<feature type="region of interest" description="Disordered" evidence="1">
    <location>
        <begin position="1053"/>
        <end position="1099"/>
    </location>
</feature>
<dbReference type="Pfam" id="PF13641">
    <property type="entry name" value="Glyco_tranf_2_3"/>
    <property type="match status" value="1"/>
</dbReference>
<feature type="compositionally biased region" description="Basic and acidic residues" evidence="1">
    <location>
        <begin position="595"/>
        <end position="605"/>
    </location>
</feature>
<dbReference type="InterPro" id="IPR029044">
    <property type="entry name" value="Nucleotide-diphossugar_trans"/>
</dbReference>
<feature type="transmembrane region" description="Helical" evidence="2">
    <location>
        <begin position="1415"/>
        <end position="1437"/>
    </location>
</feature>
<keyword evidence="2" id="KW-0472">Membrane</keyword>
<feature type="compositionally biased region" description="Basic and acidic residues" evidence="1">
    <location>
        <begin position="896"/>
        <end position="933"/>
    </location>
</feature>
<feature type="compositionally biased region" description="Polar residues" evidence="1">
    <location>
        <begin position="1"/>
        <end position="47"/>
    </location>
</feature>
<feature type="compositionally biased region" description="Polar residues" evidence="1">
    <location>
        <begin position="970"/>
        <end position="979"/>
    </location>
</feature>
<feature type="compositionally biased region" description="Basic and acidic residues" evidence="1">
    <location>
        <begin position="1086"/>
        <end position="1099"/>
    </location>
</feature>
<feature type="transmembrane region" description="Helical" evidence="2">
    <location>
        <begin position="795"/>
        <end position="818"/>
    </location>
</feature>
<feature type="region of interest" description="Disordered" evidence="1">
    <location>
        <begin position="1"/>
        <end position="368"/>
    </location>
</feature>
<organism evidence="3">
    <name type="scientific">Melanopsichium pennsylvanicum 4</name>
    <dbReference type="NCBI Taxonomy" id="1398559"/>
    <lineage>
        <taxon>Eukaryota</taxon>
        <taxon>Fungi</taxon>
        <taxon>Dikarya</taxon>
        <taxon>Basidiomycota</taxon>
        <taxon>Ustilaginomycotina</taxon>
        <taxon>Ustilaginomycetes</taxon>
        <taxon>Ustilaginales</taxon>
        <taxon>Ustilaginaceae</taxon>
        <taxon>Melanopsichium</taxon>
    </lineage>
</organism>
<feature type="compositionally biased region" description="Low complexity" evidence="1">
    <location>
        <begin position="550"/>
        <end position="567"/>
    </location>
</feature>
<feature type="transmembrane region" description="Helical" evidence="2">
    <location>
        <begin position="1457"/>
        <end position="1478"/>
    </location>
</feature>
<name>A0A077R7S5_9BASI</name>
<feature type="compositionally biased region" description="Polar residues" evidence="1">
    <location>
        <begin position="462"/>
        <end position="473"/>
    </location>
</feature>
<feature type="region of interest" description="Disordered" evidence="1">
    <location>
        <begin position="386"/>
        <end position="412"/>
    </location>
</feature>
<proteinExistence type="predicted"/>
<feature type="compositionally biased region" description="Low complexity" evidence="1">
    <location>
        <begin position="521"/>
        <end position="531"/>
    </location>
</feature>
<feature type="compositionally biased region" description="Polar residues" evidence="1">
    <location>
        <begin position="569"/>
        <end position="581"/>
    </location>
</feature>
<dbReference type="SUPFAM" id="SSF53448">
    <property type="entry name" value="Nucleotide-diphospho-sugar transferases"/>
    <property type="match status" value="1"/>
</dbReference>
<feature type="region of interest" description="Disordered" evidence="1">
    <location>
        <begin position="868"/>
        <end position="989"/>
    </location>
</feature>
<feature type="compositionally biased region" description="Low complexity" evidence="1">
    <location>
        <begin position="322"/>
        <end position="368"/>
    </location>
</feature>
<evidence type="ECO:0000256" key="2">
    <source>
        <dbReference type="SAM" id="Phobius"/>
    </source>
</evidence>
<feature type="compositionally biased region" description="Low complexity" evidence="1">
    <location>
        <begin position="232"/>
        <end position="248"/>
    </location>
</feature>
<dbReference type="Gene3D" id="3.90.550.10">
    <property type="entry name" value="Spore Coat Polysaccharide Biosynthesis Protein SpsA, Chain A"/>
    <property type="match status" value="1"/>
</dbReference>
<feature type="compositionally biased region" description="Low complexity" evidence="1">
    <location>
        <begin position="950"/>
        <end position="959"/>
    </location>
</feature>
<sequence length="1585" mass="173513">MKDDTPSPSSQPSGEHASLPNTDNSTSPAQLPSASARQTHIRQSASESDVPISFAHPFIDRESSNAASPACPRRDISTDSTDIGHGSRLPSEDSEWNDEGPSSPWDRRAANPSSGSSTPLKVRRRGLANDKKLTISVYGPPSSKGSPNRRVASENNTSATKPKTPSSSDIPTRPAPTTRVPSYRSKLAHVSPGSKLKKDSPTDSLAPPPSARIRWAPVSPTMHSPLGGGSPTGKSGSPSSSENAASSGRSDKTLFSSPSYGFNPDFQLGTSNKKSPRSDGDDTSPTKPSPTYSGVSVGGVKSLLYSNARVPSTPLSPRAPIPSSSPHSNKLSSSPRYLRTPKTPTTPRTPLTSRLPRTPGSGSISAHSGASYQGVLLTTVTRTAAGSDPAQASNAAESSTTAAERRTRSRGATIGTEIRDFVRGGASEVVPRLELRVLERPRRSTLYGLNPDQVPFALSQTQRHSLTAAQSNTLKDKTEEAGTDENEKDESSPRTNSFARGSPLDKPNGKRSSVAGKPATRRASSAASVTSYGLYRSPRRERRPTNATTASGRSGRSARSGVSRRVSMPTVTNASIKSSSLADKRLSLASSSVRGHRDSSVRQDENGEGENDMVGEIHSQVNNINEAKRWILGYRPAHDTNAAAVMGRDIVDDNRSVSAMRRPTYAASVFQQARLMEIERQADAAFTSGSALNVSSSVNQSANHISRLPMGLPPRTPIFPKTPLTAIPVGNEDEVELESDPQTALAVLPQPTWKEKGIYYACAPFRFIKQQIDPKYVLSMMDPREILFPLTLRKVALWIVYAGVIAMLVLLDHYYHWWHKLDHAVHGKNLAIMGVLYGFEPAMIIIIMLVARVPDARVVPDRTVLVPRGRDSSEEDSDAESRSSISSDGSEDSVAEEDRRNQMHSIILEEEHDHHEPDREMQERETAEEEKGTRRLSGMSKAHLRRTSTRHTTASSNTSADGGRRGSEAISHTSGNVQAPRTPGFDPRNRRSTIILHEPLNIDLQLERQLPRRPSTPSHQMVLAQTASRESNRRNSYFSIVASAAGSRLVPPSPLAANHTIGDDWTEEKDDKILGPTESTSSAQVQDEKQAVGAHLAEESKPDEVRIAMGSVTHPSHTESTALIIPCHNADVEVLKAVLFAALVHFEPWQIFVVDNGNTPQPPSDMESAIRSQPMFARVNYIWLPVGNKNIAQFVGAKAAAVLDLDFVLTIDDDVIIPANFAAPMHIISEIVTAVCYPITAVDHKGDRPLFVGWQDIEYKMSALAKMAESKMCGVLFPHGAASFWKRQTMIDVLRGHDLVYFADDVKMGLQLQALGQKMGIDASISFETVAPETFLGPPSAGTANYYHQRVRSWEMARHTLYWQFTKRFLFSLNGARTPVAIGWQKFTQFYNSTTNFIDWIRLPMFILLGGSGQFWLRSFAFIFFLPIVPLIPYRFIKTRNRPDLHPHMLDMLTFGIYKLMYSLVCILGGIRSMLVFFPNHAHKPTLMEMEKKGDERCIWLRDDFMKNSGGQGDLRDEPQQILLDDEALAEAVAIEEEQGQEMVETALVSALPSNAEEGQVNAINVKRSPSRSPPEELPTVHEIR</sequence>
<evidence type="ECO:0000313" key="3">
    <source>
        <dbReference type="EMBL" id="CDI55236.1"/>
    </source>
</evidence>
<keyword evidence="2" id="KW-1133">Transmembrane helix</keyword>
<accession>A0A077R7S5</accession>
<protein>
    <submittedName>
        <fullName evidence="3">Uncharacterized protein</fullName>
    </submittedName>
</protein>
<dbReference type="EMBL" id="HG529642">
    <property type="protein sequence ID" value="CDI55236.1"/>
    <property type="molecule type" value="Genomic_DNA"/>
</dbReference>
<feature type="transmembrane region" description="Helical" evidence="2">
    <location>
        <begin position="830"/>
        <end position="851"/>
    </location>
</feature>
<evidence type="ECO:0000256" key="1">
    <source>
        <dbReference type="SAM" id="MobiDB-lite"/>
    </source>
</evidence>